<reference evidence="2 3" key="1">
    <citation type="submission" date="2024-11" db="EMBL/GenBank/DDBJ databases">
        <title>Adaptive evolution of stress response genes in parasites aligns with host niche diversity.</title>
        <authorList>
            <person name="Hahn C."/>
            <person name="Resl P."/>
        </authorList>
    </citation>
    <scope>NUCLEOTIDE SEQUENCE [LARGE SCALE GENOMIC DNA]</scope>
    <source>
        <strain evidence="2">EGGRZ-B1_66</strain>
        <tissue evidence="2">Body</tissue>
    </source>
</reference>
<feature type="compositionally biased region" description="Polar residues" evidence="1">
    <location>
        <begin position="160"/>
        <end position="169"/>
    </location>
</feature>
<feature type="compositionally biased region" description="Low complexity" evidence="1">
    <location>
        <begin position="170"/>
        <end position="185"/>
    </location>
</feature>
<organism evidence="2 3">
    <name type="scientific">Cichlidogyrus casuarinus</name>
    <dbReference type="NCBI Taxonomy" id="1844966"/>
    <lineage>
        <taxon>Eukaryota</taxon>
        <taxon>Metazoa</taxon>
        <taxon>Spiralia</taxon>
        <taxon>Lophotrochozoa</taxon>
        <taxon>Platyhelminthes</taxon>
        <taxon>Monogenea</taxon>
        <taxon>Monopisthocotylea</taxon>
        <taxon>Dactylogyridea</taxon>
        <taxon>Ancyrocephalidae</taxon>
        <taxon>Cichlidogyrus</taxon>
    </lineage>
</organism>
<feature type="region of interest" description="Disordered" evidence="1">
    <location>
        <begin position="160"/>
        <end position="195"/>
    </location>
</feature>
<dbReference type="Proteomes" id="UP001626550">
    <property type="component" value="Unassembled WGS sequence"/>
</dbReference>
<dbReference type="AlphaFoldDB" id="A0ABD2Q1L0"/>
<protein>
    <submittedName>
        <fullName evidence="2">Uncharacterized protein</fullName>
    </submittedName>
</protein>
<dbReference type="EMBL" id="JBJKFK010001292">
    <property type="protein sequence ID" value="KAL3313489.1"/>
    <property type="molecule type" value="Genomic_DNA"/>
</dbReference>
<keyword evidence="3" id="KW-1185">Reference proteome</keyword>
<feature type="region of interest" description="Disordered" evidence="1">
    <location>
        <begin position="127"/>
        <end position="148"/>
    </location>
</feature>
<gene>
    <name evidence="2" type="ORF">Ciccas_007907</name>
</gene>
<name>A0ABD2Q1L0_9PLAT</name>
<proteinExistence type="predicted"/>
<sequence length="264" mass="28300">MIDRQQNNGTECFQISAGGSISQLTSTTSNLPMMDLYQQPANSANANYVLQPSETLVELGYNNTPWNNTGNGAVQFANGSDMHQQPGGFYQGANPSQFLNLQSPAATPQHMLVSSSAALTILHNQQSNGSLDSASNSTPGSSLTDSPLSLVQSNAGLQIKLSPSGSQHRSNPSTPSKTPSSTGKSQRQRKITKSERCAAHFGAAHRTELLQMRWHASAKCYGTEQLSRVALNLPVTPDNPCSTFALLSRIKQATRICAINHMKN</sequence>
<accession>A0ABD2Q1L0</accession>
<comment type="caution">
    <text evidence="2">The sequence shown here is derived from an EMBL/GenBank/DDBJ whole genome shotgun (WGS) entry which is preliminary data.</text>
</comment>
<evidence type="ECO:0000313" key="3">
    <source>
        <dbReference type="Proteomes" id="UP001626550"/>
    </source>
</evidence>
<evidence type="ECO:0000313" key="2">
    <source>
        <dbReference type="EMBL" id="KAL3313489.1"/>
    </source>
</evidence>
<evidence type="ECO:0000256" key="1">
    <source>
        <dbReference type="SAM" id="MobiDB-lite"/>
    </source>
</evidence>